<keyword evidence="2" id="KW-0012">Acyltransferase</keyword>
<evidence type="ECO:0000256" key="11">
    <source>
        <dbReference type="ARBA" id="ARBA00052178"/>
    </source>
</evidence>
<evidence type="ECO:0000256" key="2">
    <source>
        <dbReference type="ARBA" id="ARBA00023315"/>
    </source>
</evidence>
<protein>
    <recommendedName>
        <fullName evidence="5">aralkylamine N-acetyltransferase</fullName>
        <ecNumber evidence="5">2.3.1.87</ecNumber>
    </recommendedName>
</protein>
<sequence length="220" mass="24776">MGATPLSDIQFRQAIPADREALREALGTFFYAEEPLTIYYYQGSDVTDDDMEFSLSLIEEGFVWLAVEQGSGRIVGLSGGAITEPDEVTHLIDLAGRTETKKFADILRVLGYLSHEVDVFNRYGVDKVYHLHFLAVDSRLRGRSLGRILMEKQFEYAVKCGTKVLRADVTGFYSAKLFESLGMETVKVIAYSDYLTEDGQQMFLAEEPHDCMKGMVKILQ</sequence>
<dbReference type="AlphaFoldDB" id="A0A1S4F167"/>
<dbReference type="EMBL" id="CH477237">
    <property type="protein sequence ID" value="EAT46572.1"/>
    <property type="molecule type" value="Genomic_DNA"/>
</dbReference>
<comment type="catalytic activity">
    <reaction evidence="11">
        <text>serotonin + hexadecanoyl-CoA = N-hexadecanoyl-serotonin + CoA + H(+)</text>
        <dbReference type="Rhea" id="RHEA:51384"/>
        <dbReference type="ChEBI" id="CHEBI:15378"/>
        <dbReference type="ChEBI" id="CHEBI:57287"/>
        <dbReference type="ChEBI" id="CHEBI:57379"/>
        <dbReference type="ChEBI" id="CHEBI:134059"/>
        <dbReference type="ChEBI" id="CHEBI:350546"/>
    </reaction>
    <physiologicalReaction direction="left-to-right" evidence="11">
        <dbReference type="Rhea" id="RHEA:51385"/>
    </physiologicalReaction>
</comment>
<dbReference type="Gene3D" id="3.40.630.30">
    <property type="match status" value="1"/>
</dbReference>
<comment type="catalytic activity">
    <reaction evidence="10">
        <text>serotonin + (9Z)-octadecenoyl-CoA = N-(9Z-octadecenoyl)-serotonin + CoA + H(+)</text>
        <dbReference type="Rhea" id="RHEA:51392"/>
        <dbReference type="ChEBI" id="CHEBI:15378"/>
        <dbReference type="ChEBI" id="CHEBI:57287"/>
        <dbReference type="ChEBI" id="CHEBI:57387"/>
        <dbReference type="ChEBI" id="CHEBI:134064"/>
        <dbReference type="ChEBI" id="CHEBI:350546"/>
    </reaction>
    <physiologicalReaction direction="left-to-right" evidence="10">
        <dbReference type="Rhea" id="RHEA:51393"/>
    </physiologicalReaction>
</comment>
<dbReference type="InterPro" id="IPR000182">
    <property type="entry name" value="GNAT_dom"/>
</dbReference>
<proteinExistence type="inferred from homology"/>
<reference evidence="15" key="1">
    <citation type="submission" date="2005-10" db="EMBL/GenBank/DDBJ databases">
        <authorList>
            <person name="Loftus B.J."/>
            <person name="Nene V.M."/>
            <person name="Hannick L.I."/>
            <person name="Bidwell S."/>
            <person name="Haas B."/>
            <person name="Amedeo P."/>
            <person name="Orvis J."/>
            <person name="Wortman J.R."/>
            <person name="White O.R."/>
            <person name="Salzberg S."/>
            <person name="Shumway M."/>
            <person name="Koo H."/>
            <person name="Zhao Y."/>
            <person name="Holmes M."/>
            <person name="Miller J."/>
            <person name="Schatz M."/>
            <person name="Pop M."/>
            <person name="Pai G."/>
            <person name="Utterback T."/>
            <person name="Rogers Y.-H."/>
            <person name="Kravitz S."/>
            <person name="Fraser C.M."/>
        </authorList>
    </citation>
    <scope>NUCLEOTIDE SEQUENCE</scope>
    <source>
        <strain evidence="15">Liverpool</strain>
    </source>
</reference>
<dbReference type="KEGG" id="aag:5574102"/>
<comment type="catalytic activity">
    <reaction evidence="13">
        <text>serotonin + acetyl-CoA = N-acetylserotonin + CoA + H(+)</text>
        <dbReference type="Rhea" id="RHEA:25217"/>
        <dbReference type="ChEBI" id="CHEBI:15378"/>
        <dbReference type="ChEBI" id="CHEBI:17697"/>
        <dbReference type="ChEBI" id="CHEBI:57287"/>
        <dbReference type="ChEBI" id="CHEBI:57288"/>
        <dbReference type="ChEBI" id="CHEBI:350546"/>
        <dbReference type="EC" id="2.3.1.87"/>
    </reaction>
    <physiologicalReaction direction="left-to-right" evidence="13">
        <dbReference type="Rhea" id="RHEA:25218"/>
    </physiologicalReaction>
</comment>
<evidence type="ECO:0000256" key="9">
    <source>
        <dbReference type="ARBA" id="ARBA00051711"/>
    </source>
</evidence>
<evidence type="ECO:0000256" key="8">
    <source>
        <dbReference type="ARBA" id="ARBA00051284"/>
    </source>
</evidence>
<comment type="similarity">
    <text evidence="4">Belongs to the acetyltransferase family. AANAT subfamily.</text>
</comment>
<dbReference type="CDD" id="cd04301">
    <property type="entry name" value="NAT_SF"/>
    <property type="match status" value="1"/>
</dbReference>
<evidence type="ECO:0000256" key="7">
    <source>
        <dbReference type="ARBA" id="ARBA00050849"/>
    </source>
</evidence>
<feature type="domain" description="N-acetyltransferase" evidence="14">
    <location>
        <begin position="41"/>
        <end position="207"/>
    </location>
</feature>
<comment type="catalytic activity">
    <reaction evidence="12">
        <text>dopamine + hexadecanoyl-CoA = N-hexadecanoyl-dopamine + CoA + H(+)</text>
        <dbReference type="Rhea" id="RHEA:51376"/>
        <dbReference type="ChEBI" id="CHEBI:15378"/>
        <dbReference type="ChEBI" id="CHEBI:57287"/>
        <dbReference type="ChEBI" id="CHEBI:57379"/>
        <dbReference type="ChEBI" id="CHEBI:59905"/>
        <dbReference type="ChEBI" id="CHEBI:134058"/>
    </reaction>
    <physiologicalReaction direction="left-to-right" evidence="12">
        <dbReference type="Rhea" id="RHEA:51377"/>
    </physiologicalReaction>
</comment>
<dbReference type="FunFam" id="3.40.630.30:FF:000046">
    <property type="entry name" value="Dopamine N-acetyltransferase"/>
    <property type="match status" value="1"/>
</dbReference>
<dbReference type="Proteomes" id="UP000682892">
    <property type="component" value="Unassembled WGS sequence"/>
</dbReference>
<dbReference type="PROSITE" id="PS51186">
    <property type="entry name" value="GNAT"/>
    <property type="match status" value="1"/>
</dbReference>
<organism evidence="15 16">
    <name type="scientific">Aedes aegypti</name>
    <name type="common">Yellowfever mosquito</name>
    <name type="synonym">Culex aegypti</name>
    <dbReference type="NCBI Taxonomy" id="7159"/>
    <lineage>
        <taxon>Eukaryota</taxon>
        <taxon>Metazoa</taxon>
        <taxon>Ecdysozoa</taxon>
        <taxon>Arthropoda</taxon>
        <taxon>Hexapoda</taxon>
        <taxon>Insecta</taxon>
        <taxon>Pterygota</taxon>
        <taxon>Neoptera</taxon>
        <taxon>Endopterygota</taxon>
        <taxon>Diptera</taxon>
        <taxon>Nematocera</taxon>
        <taxon>Culicoidea</taxon>
        <taxon>Culicidae</taxon>
        <taxon>Culicinae</taxon>
        <taxon>Aedini</taxon>
        <taxon>Aedes</taxon>
        <taxon>Stegomyia</taxon>
    </lineage>
</organism>
<evidence type="ECO:0000313" key="15">
    <source>
        <dbReference type="EMBL" id="EAT46572.1"/>
    </source>
</evidence>
<evidence type="ECO:0000256" key="6">
    <source>
        <dbReference type="ARBA" id="ARBA00050189"/>
    </source>
</evidence>
<evidence type="ECO:0000256" key="4">
    <source>
        <dbReference type="ARBA" id="ARBA00038182"/>
    </source>
</evidence>
<dbReference type="PANTHER" id="PTHR20905">
    <property type="entry name" value="N-ACETYLTRANSFERASE-RELATED"/>
    <property type="match status" value="1"/>
</dbReference>
<evidence type="ECO:0000256" key="13">
    <source>
        <dbReference type="ARBA" id="ARBA00052491"/>
    </source>
</evidence>
<keyword evidence="1" id="KW-0808">Transferase</keyword>
<gene>
    <name evidence="15" type="ORF">AaeL_AAEL002255</name>
</gene>
<evidence type="ECO:0000256" key="10">
    <source>
        <dbReference type="ARBA" id="ARBA00051823"/>
    </source>
</evidence>
<comment type="catalytic activity">
    <reaction evidence="6">
        <text>dopamine + (9Z)-octadecenoyl-CoA = N-(9Z-octadecanoyl)-dopamine + CoA + H(+)</text>
        <dbReference type="Rhea" id="RHEA:51380"/>
        <dbReference type="ChEBI" id="CHEBI:15378"/>
        <dbReference type="ChEBI" id="CHEBI:31883"/>
        <dbReference type="ChEBI" id="CHEBI:57287"/>
        <dbReference type="ChEBI" id="CHEBI:57387"/>
        <dbReference type="ChEBI" id="CHEBI:59905"/>
    </reaction>
    <physiologicalReaction direction="left-to-right" evidence="6">
        <dbReference type="Rhea" id="RHEA:51381"/>
    </physiologicalReaction>
</comment>
<comment type="pathway">
    <text evidence="3">Aromatic compound metabolism; melatonin biosynthesis; melatonin from serotonin: step 1/2.</text>
</comment>
<dbReference type="SMR" id="A0A1S4F167"/>
<dbReference type="SUPFAM" id="SSF55729">
    <property type="entry name" value="Acyl-CoA N-acyltransferases (Nat)"/>
    <property type="match status" value="1"/>
</dbReference>
<dbReference type="GO" id="GO:0004059">
    <property type="term" value="F:aralkylamine N-acetyltransferase activity"/>
    <property type="evidence" value="ECO:0007669"/>
    <property type="project" value="UniProtKB-EC"/>
</dbReference>
<reference evidence="15" key="2">
    <citation type="journal article" date="2007" name="Science">
        <title>Genome sequence of Aedes aegypti, a major arbovirus vector.</title>
        <authorList>
            <person name="Nene V."/>
            <person name="Wortman J.R."/>
            <person name="Lawson D."/>
            <person name="Haas B."/>
            <person name="Kodira C."/>
            <person name="Tu Z.J."/>
            <person name="Loftus B."/>
            <person name="Xi Z."/>
            <person name="Megy K."/>
            <person name="Grabherr M."/>
            <person name="Ren Q."/>
            <person name="Zdobnov E.M."/>
            <person name="Lobo N.F."/>
            <person name="Campbell K.S."/>
            <person name="Brown S.E."/>
            <person name="Bonaldo M.F."/>
            <person name="Zhu J."/>
            <person name="Sinkins S.P."/>
            <person name="Hogenkamp D.G."/>
            <person name="Amedeo P."/>
            <person name="Arensburger P."/>
            <person name="Atkinson P.W."/>
            <person name="Bidwell S."/>
            <person name="Biedler J."/>
            <person name="Birney E."/>
            <person name="Bruggner R.V."/>
            <person name="Costas J."/>
            <person name="Coy M.R."/>
            <person name="Crabtree J."/>
            <person name="Crawford M."/>
            <person name="Debruyn B."/>
            <person name="Decaprio D."/>
            <person name="Eiglmeier K."/>
            <person name="Eisenstadt E."/>
            <person name="El-Dorry H."/>
            <person name="Gelbart W.M."/>
            <person name="Gomes S.L."/>
            <person name="Hammond M."/>
            <person name="Hannick L.I."/>
            <person name="Hogan J.R."/>
            <person name="Holmes M.H."/>
            <person name="Jaffe D."/>
            <person name="Johnston J.S."/>
            <person name="Kennedy R.C."/>
            <person name="Koo H."/>
            <person name="Kravitz S."/>
            <person name="Kriventseva E.V."/>
            <person name="Kulp D."/>
            <person name="Labutti K."/>
            <person name="Lee E."/>
            <person name="Li S."/>
            <person name="Lovin D.D."/>
            <person name="Mao C."/>
            <person name="Mauceli E."/>
            <person name="Menck C.F."/>
            <person name="Miller J.R."/>
            <person name="Montgomery P."/>
            <person name="Mori A."/>
            <person name="Nascimento A.L."/>
            <person name="Naveira H.F."/>
            <person name="Nusbaum C."/>
            <person name="O'leary S."/>
            <person name="Orvis J."/>
            <person name="Pertea M."/>
            <person name="Quesneville H."/>
            <person name="Reidenbach K.R."/>
            <person name="Rogers Y.H."/>
            <person name="Roth C.W."/>
            <person name="Schneider J.R."/>
            <person name="Schatz M."/>
            <person name="Shumway M."/>
            <person name="Stanke M."/>
            <person name="Stinson E.O."/>
            <person name="Tubio J.M."/>
            <person name="Vanzee J.P."/>
            <person name="Verjovski-Almeida S."/>
            <person name="Werner D."/>
            <person name="White O."/>
            <person name="Wyder S."/>
            <person name="Zeng Q."/>
            <person name="Zhao Q."/>
            <person name="Zhao Y."/>
            <person name="Hill C.A."/>
            <person name="Raikhel A.S."/>
            <person name="Soares M.B."/>
            <person name="Knudson D.L."/>
            <person name="Lee N.H."/>
            <person name="Galagan J."/>
            <person name="Salzberg S.L."/>
            <person name="Paulsen I.T."/>
            <person name="Dimopoulos G."/>
            <person name="Collins F.H."/>
            <person name="Birren B."/>
            <person name="Fraser-Liggett C.M."/>
            <person name="Severson D.W."/>
        </authorList>
    </citation>
    <scope>NUCLEOTIDE SEQUENCE [LARGE SCALE GENOMIC DNA]</scope>
    <source>
        <strain evidence="15">Liverpool</strain>
    </source>
</reference>
<evidence type="ECO:0000256" key="12">
    <source>
        <dbReference type="ARBA" id="ARBA00052335"/>
    </source>
</evidence>
<accession>A0A1S4F167</accession>
<dbReference type="OMA" id="HEITTRK"/>
<evidence type="ECO:0000256" key="1">
    <source>
        <dbReference type="ARBA" id="ARBA00022679"/>
    </source>
</evidence>
<dbReference type="HOGENOM" id="CLU_085834_2_0_1"/>
<evidence type="ECO:0000256" key="3">
    <source>
        <dbReference type="ARBA" id="ARBA00037926"/>
    </source>
</evidence>
<comment type="catalytic activity">
    <reaction evidence="7">
        <text>serotonin + octadecanoyl-CoA = N-octadecanoyl-serotonin + CoA + H(+)</text>
        <dbReference type="Rhea" id="RHEA:51400"/>
        <dbReference type="ChEBI" id="CHEBI:15378"/>
        <dbReference type="ChEBI" id="CHEBI:57287"/>
        <dbReference type="ChEBI" id="CHEBI:57394"/>
        <dbReference type="ChEBI" id="CHEBI:134065"/>
        <dbReference type="ChEBI" id="CHEBI:350546"/>
    </reaction>
    <physiologicalReaction direction="left-to-right" evidence="7">
        <dbReference type="Rhea" id="RHEA:51401"/>
    </physiologicalReaction>
</comment>
<evidence type="ECO:0000256" key="5">
    <source>
        <dbReference type="ARBA" id="ARBA00039114"/>
    </source>
</evidence>
<dbReference type="InterPro" id="IPR016181">
    <property type="entry name" value="Acyl_CoA_acyltransferase"/>
</dbReference>
<evidence type="ECO:0000259" key="14">
    <source>
        <dbReference type="PROSITE" id="PS51186"/>
    </source>
</evidence>
<dbReference type="PANTHER" id="PTHR20905:SF1">
    <property type="entry name" value="AT07410P-RELATED"/>
    <property type="match status" value="1"/>
</dbReference>
<evidence type="ECO:0000313" key="16">
    <source>
        <dbReference type="Proteomes" id="UP000682892"/>
    </source>
</evidence>
<dbReference type="Pfam" id="PF00583">
    <property type="entry name" value="Acetyltransf_1"/>
    <property type="match status" value="1"/>
</dbReference>
<name>A0A1S4F167_AEDAE</name>
<comment type="catalytic activity">
    <reaction evidence="9">
        <text>dopamine + acetyl-CoA = N-acetyldopamine + CoA + H(+)</text>
        <dbReference type="Rhea" id="RHEA:51388"/>
        <dbReference type="ChEBI" id="CHEBI:15378"/>
        <dbReference type="ChEBI" id="CHEBI:57287"/>
        <dbReference type="ChEBI" id="CHEBI:57288"/>
        <dbReference type="ChEBI" id="CHEBI:59905"/>
        <dbReference type="ChEBI" id="CHEBI:125678"/>
    </reaction>
    <physiologicalReaction direction="left-to-right" evidence="9">
        <dbReference type="Rhea" id="RHEA:51389"/>
    </physiologicalReaction>
</comment>
<dbReference type="EC" id="2.3.1.87" evidence="5"/>
<reference evidence="15" key="3">
    <citation type="submission" date="2012-09" db="EMBL/GenBank/DDBJ databases">
        <authorList>
            <consortium name="VectorBase"/>
        </authorList>
    </citation>
    <scope>NUCLEOTIDE SEQUENCE</scope>
    <source>
        <strain evidence="15">Liverpool</strain>
    </source>
</reference>
<dbReference type="OrthoDB" id="8113373at2759"/>
<comment type="catalytic activity">
    <reaction evidence="8">
        <text>serotonin + (5Z,8Z,11Z,14Z)-eicosatetraenoyl-CoA = N-[(5Z,8Z,11Z,14Z)-eicosatetraenoyl]-serotonin + CoA + H(+)</text>
        <dbReference type="Rhea" id="RHEA:51396"/>
        <dbReference type="ChEBI" id="CHEBI:15378"/>
        <dbReference type="ChEBI" id="CHEBI:57287"/>
        <dbReference type="ChEBI" id="CHEBI:57368"/>
        <dbReference type="ChEBI" id="CHEBI:132255"/>
        <dbReference type="ChEBI" id="CHEBI:350546"/>
    </reaction>
    <physiologicalReaction direction="left-to-right" evidence="8">
        <dbReference type="Rhea" id="RHEA:51397"/>
    </physiologicalReaction>
</comment>